<dbReference type="FunFam" id="3.30.1490.10:FF:000001">
    <property type="entry name" value="30S ribosomal protein S8"/>
    <property type="match status" value="1"/>
</dbReference>
<dbReference type="GO" id="GO:0003735">
    <property type="term" value="F:structural constituent of ribosome"/>
    <property type="evidence" value="ECO:0007669"/>
    <property type="project" value="InterPro"/>
</dbReference>
<accession>A0A3S9J777</accession>
<proteinExistence type="inferred from homology"/>
<dbReference type="SUPFAM" id="SSF56047">
    <property type="entry name" value="Ribosomal protein S8"/>
    <property type="match status" value="1"/>
</dbReference>
<dbReference type="OrthoDB" id="9802617at2"/>
<dbReference type="Proteomes" id="UP000274458">
    <property type="component" value="Chromosome"/>
</dbReference>
<keyword evidence="9" id="KW-1185">Reference proteome</keyword>
<dbReference type="NCBIfam" id="NF001109">
    <property type="entry name" value="PRK00136.1"/>
    <property type="match status" value="1"/>
</dbReference>
<dbReference type="KEGG" id="aade:C3B56_00088"/>
<dbReference type="GO" id="GO:0006412">
    <property type="term" value="P:translation"/>
    <property type="evidence" value="ECO:0007669"/>
    <property type="project" value="UniProtKB-UniRule"/>
</dbReference>
<protein>
    <recommendedName>
        <fullName evidence="4 6">Small ribosomal subunit protein uS8</fullName>
    </recommendedName>
</protein>
<dbReference type="AlphaFoldDB" id="A0A3S9J777"/>
<dbReference type="GO" id="GO:0019843">
    <property type="term" value="F:rRNA binding"/>
    <property type="evidence" value="ECO:0007669"/>
    <property type="project" value="UniProtKB-UniRule"/>
</dbReference>
<dbReference type="HAMAP" id="MF_01302_B">
    <property type="entry name" value="Ribosomal_uS8_B"/>
    <property type="match status" value="1"/>
</dbReference>
<dbReference type="PANTHER" id="PTHR11758">
    <property type="entry name" value="40S RIBOSOMAL PROTEIN S15A"/>
    <property type="match status" value="1"/>
</dbReference>
<keyword evidence="6" id="KW-0699">rRNA-binding</keyword>
<comment type="similarity">
    <text evidence="1 6 7">Belongs to the universal ribosomal protein uS8 family.</text>
</comment>
<dbReference type="GO" id="GO:1990904">
    <property type="term" value="C:ribonucleoprotein complex"/>
    <property type="evidence" value="ECO:0007669"/>
    <property type="project" value="UniProtKB-KW"/>
</dbReference>
<keyword evidence="6" id="KW-0694">RNA-binding</keyword>
<dbReference type="Gene3D" id="3.30.1490.10">
    <property type="match status" value="1"/>
</dbReference>
<evidence type="ECO:0000313" key="8">
    <source>
        <dbReference type="EMBL" id="AZP36208.1"/>
    </source>
</evidence>
<dbReference type="InterPro" id="IPR047863">
    <property type="entry name" value="Ribosomal_uS8_CS"/>
</dbReference>
<dbReference type="RefSeq" id="WP_126071474.1">
    <property type="nucleotide sequence ID" value="NZ_CP026513.1"/>
</dbReference>
<dbReference type="PROSITE" id="PS00053">
    <property type="entry name" value="RIBOSOMAL_S8"/>
    <property type="match status" value="1"/>
</dbReference>
<dbReference type="GO" id="GO:0005840">
    <property type="term" value="C:ribosome"/>
    <property type="evidence" value="ECO:0007669"/>
    <property type="project" value="UniProtKB-KW"/>
</dbReference>
<evidence type="ECO:0000256" key="7">
    <source>
        <dbReference type="RuleBase" id="RU003660"/>
    </source>
</evidence>
<reference evidence="8 9" key="1">
    <citation type="journal article" date="2018" name="Genome Biol. Evol.">
        <title>Partnering With a Pest: Genomes of Hemlock Woolly Adelgid Symbionts Reveal Atypical Nutritional Provisioning Patterns in Dual-Obligate Bacteria.</title>
        <authorList>
            <person name="Weglarz K.M."/>
            <person name="Havill N.P."/>
            <person name="Burke G.R."/>
            <person name="von Dohlen C.D."/>
        </authorList>
    </citation>
    <scope>NUCLEOTIDE SEQUENCE [LARGE SCALE GENOMIC DNA]</scope>
    <source>
        <strain evidence="8">ENA</strain>
    </source>
</reference>
<gene>
    <name evidence="6 8" type="primary">rpsH</name>
    <name evidence="8" type="ORF">C3B56_00088</name>
</gene>
<comment type="subunit">
    <text evidence="5 6">Part of the 30S ribosomal subunit. Contacts proteins S5 and S12.</text>
</comment>
<name>A0A3S9J777_9ENTR</name>
<dbReference type="EMBL" id="CP026513">
    <property type="protein sequence ID" value="AZP36208.1"/>
    <property type="molecule type" value="Genomic_DNA"/>
</dbReference>
<dbReference type="GO" id="GO:0005737">
    <property type="term" value="C:cytoplasm"/>
    <property type="evidence" value="ECO:0007669"/>
    <property type="project" value="UniProtKB-ARBA"/>
</dbReference>
<dbReference type="InterPro" id="IPR035987">
    <property type="entry name" value="Ribosomal_uS8_sf"/>
</dbReference>
<keyword evidence="2 6" id="KW-0689">Ribosomal protein</keyword>
<evidence type="ECO:0000256" key="4">
    <source>
        <dbReference type="ARBA" id="ARBA00035258"/>
    </source>
</evidence>
<evidence type="ECO:0000256" key="5">
    <source>
        <dbReference type="ARBA" id="ARBA00046740"/>
    </source>
</evidence>
<dbReference type="Gene3D" id="3.30.1370.30">
    <property type="match status" value="1"/>
</dbReference>
<evidence type="ECO:0000256" key="1">
    <source>
        <dbReference type="ARBA" id="ARBA00006471"/>
    </source>
</evidence>
<keyword evidence="3 6" id="KW-0687">Ribonucleoprotein</keyword>
<evidence type="ECO:0000256" key="6">
    <source>
        <dbReference type="HAMAP-Rule" id="MF_01302"/>
    </source>
</evidence>
<comment type="function">
    <text evidence="6">One of the primary rRNA binding proteins, it binds directly to 16S rRNA central domain where it helps coordinate assembly of the platform of the 30S subunit.</text>
</comment>
<sequence>MNIQDPISDMINRISNNQKIKKKKVIMFYSKFKSSISKILKEEGYIEDYNIINKKNKKKILEIKLKYFKKKSVIHNIKRISKPSLRVYKNKKNLPKIISGFGIAIISTSKGVMTDHKARKYGLGGEIICYVS</sequence>
<dbReference type="Pfam" id="PF00410">
    <property type="entry name" value="Ribosomal_S8"/>
    <property type="match status" value="1"/>
</dbReference>
<evidence type="ECO:0000313" key="9">
    <source>
        <dbReference type="Proteomes" id="UP000274458"/>
    </source>
</evidence>
<evidence type="ECO:0000256" key="2">
    <source>
        <dbReference type="ARBA" id="ARBA00022980"/>
    </source>
</evidence>
<evidence type="ECO:0000256" key="3">
    <source>
        <dbReference type="ARBA" id="ARBA00023274"/>
    </source>
</evidence>
<organism evidence="8 9">
    <name type="scientific">Candidatus Annandia adelgestsuga</name>
    <dbReference type="NCBI Taxonomy" id="1302411"/>
    <lineage>
        <taxon>Bacteria</taxon>
        <taxon>Pseudomonadati</taxon>
        <taxon>Pseudomonadota</taxon>
        <taxon>Gammaproteobacteria</taxon>
        <taxon>Enterobacterales</taxon>
        <taxon>Enterobacteriaceae</taxon>
        <taxon>Candidatus Annandia</taxon>
    </lineage>
</organism>
<dbReference type="InterPro" id="IPR000630">
    <property type="entry name" value="Ribosomal_uS8"/>
</dbReference>